<proteinExistence type="predicted"/>
<dbReference type="AlphaFoldDB" id="A0AA97LB48"/>
<dbReference type="Pfam" id="PF07915">
    <property type="entry name" value="PRKCSH"/>
    <property type="match status" value="1"/>
</dbReference>
<feature type="domain" description="MRH" evidence="6">
    <location>
        <begin position="69"/>
        <end position="171"/>
    </location>
</feature>
<dbReference type="InterPro" id="IPR044865">
    <property type="entry name" value="MRH_dom"/>
</dbReference>
<dbReference type="GO" id="GO:0005794">
    <property type="term" value="C:Golgi apparatus"/>
    <property type="evidence" value="ECO:0007669"/>
    <property type="project" value="TreeGrafter"/>
</dbReference>
<evidence type="ECO:0000256" key="3">
    <source>
        <dbReference type="SAM" id="MobiDB-lite"/>
    </source>
</evidence>
<evidence type="ECO:0000259" key="5">
    <source>
        <dbReference type="PROSITE" id="PS51912"/>
    </source>
</evidence>
<reference evidence="8" key="1">
    <citation type="submission" date="2025-08" db="UniProtKB">
        <authorList>
            <consortium name="RefSeq"/>
        </authorList>
    </citation>
    <scope>IDENTIFICATION</scope>
    <source>
        <tissue evidence="8">Blood</tissue>
    </source>
</reference>
<keyword evidence="2" id="KW-1015">Disulfide bond</keyword>
<feature type="signal peptide" evidence="4">
    <location>
        <begin position="1"/>
        <end position="22"/>
    </location>
</feature>
<dbReference type="GeneID" id="129338734"/>
<organism evidence="7 8">
    <name type="scientific">Eublepharis macularius</name>
    <name type="common">Leopard gecko</name>
    <name type="synonym">Cyrtodactylus macularius</name>
    <dbReference type="NCBI Taxonomy" id="481883"/>
    <lineage>
        <taxon>Eukaryota</taxon>
        <taxon>Metazoa</taxon>
        <taxon>Chordata</taxon>
        <taxon>Craniata</taxon>
        <taxon>Vertebrata</taxon>
        <taxon>Euteleostomi</taxon>
        <taxon>Lepidosauria</taxon>
        <taxon>Squamata</taxon>
        <taxon>Bifurcata</taxon>
        <taxon>Gekkota</taxon>
        <taxon>Eublepharidae</taxon>
        <taxon>Eublepharinae</taxon>
        <taxon>Eublepharis</taxon>
    </lineage>
</organism>
<dbReference type="PROSITE" id="PS51912">
    <property type="entry name" value="DMAP1_BIND"/>
    <property type="match status" value="1"/>
</dbReference>
<feature type="domain" description="DMAP1-binding" evidence="5">
    <location>
        <begin position="176"/>
        <end position="280"/>
    </location>
</feature>
<dbReference type="SMART" id="SM01137">
    <property type="entry name" value="DMAP_binding"/>
    <property type="match status" value="1"/>
</dbReference>
<dbReference type="PROSITE" id="PS51914">
    <property type="entry name" value="MRH"/>
    <property type="match status" value="1"/>
</dbReference>
<dbReference type="InterPro" id="IPR010506">
    <property type="entry name" value="DMAP1-bd"/>
</dbReference>
<dbReference type="PANTHER" id="PTHR12630:SF6">
    <property type="entry name" value="N-ACETYLGLUCOSAMINE-1-PHOSPHOTRANSFERASE SUBUNIT GAMMA"/>
    <property type="match status" value="1"/>
</dbReference>
<dbReference type="CTD" id="84572"/>
<dbReference type="InterPro" id="IPR012913">
    <property type="entry name" value="OS9-like_dom"/>
</dbReference>
<keyword evidence="1 4" id="KW-0732">Signal</keyword>
<dbReference type="InterPro" id="IPR009011">
    <property type="entry name" value="Man6P_isomerase_rcpt-bd_dom_sf"/>
</dbReference>
<evidence type="ECO:0000256" key="4">
    <source>
        <dbReference type="SAM" id="SignalP"/>
    </source>
</evidence>
<evidence type="ECO:0000259" key="6">
    <source>
        <dbReference type="PROSITE" id="PS51914"/>
    </source>
</evidence>
<dbReference type="KEGG" id="emc:129338734"/>
<dbReference type="PANTHER" id="PTHR12630">
    <property type="entry name" value="N-LINKED OLIGOSACCHARIDE PROCESSING"/>
    <property type="match status" value="1"/>
</dbReference>
<protein>
    <submittedName>
        <fullName evidence="8">N-acetylglucosamine-1-phosphotransferase subunit gamma</fullName>
    </submittedName>
</protein>
<feature type="compositionally biased region" description="Basic and acidic residues" evidence="3">
    <location>
        <begin position="300"/>
        <end position="315"/>
    </location>
</feature>
<evidence type="ECO:0000313" key="8">
    <source>
        <dbReference type="RefSeq" id="XP_054849153.1"/>
    </source>
</evidence>
<gene>
    <name evidence="8" type="primary">GNPTG</name>
</gene>
<evidence type="ECO:0000256" key="2">
    <source>
        <dbReference type="ARBA" id="ARBA00023157"/>
    </source>
</evidence>
<dbReference type="Gene3D" id="2.70.130.10">
    <property type="entry name" value="Mannose-6-phosphate receptor binding domain"/>
    <property type="match status" value="1"/>
</dbReference>
<accession>A0AA97LB48</accession>
<dbReference type="SUPFAM" id="SSF50911">
    <property type="entry name" value="Mannose 6-phosphate receptor domain"/>
    <property type="match status" value="1"/>
</dbReference>
<dbReference type="RefSeq" id="XP_054849153.1">
    <property type="nucleotide sequence ID" value="XM_054993178.1"/>
</dbReference>
<keyword evidence="7" id="KW-1185">Reference proteome</keyword>
<feature type="chain" id="PRO_5041726365" evidence="4">
    <location>
        <begin position="23"/>
        <end position="315"/>
    </location>
</feature>
<dbReference type="InterPro" id="IPR039794">
    <property type="entry name" value="Gtb1-like"/>
</dbReference>
<dbReference type="Proteomes" id="UP001190640">
    <property type="component" value="Chromosome 12"/>
</dbReference>
<feature type="region of interest" description="Disordered" evidence="3">
    <location>
        <begin position="286"/>
        <end position="315"/>
    </location>
</feature>
<evidence type="ECO:0000313" key="7">
    <source>
        <dbReference type="Proteomes" id="UP001190640"/>
    </source>
</evidence>
<sequence>MAPLLLLPPPLLLLLSAGSVAAAAGKMKVVEEPNSFGLHNPFLPPAHRLRAKASPAPASGPAHLLRLAGKCFSYLESTYKYEFCPFQNVTQHEQTFRWNAYSGILGIWHEWEIENNSFAGMWMRDGDACETRNRQTKVLLVCGKSNRLAHVSEPSTCVYSLTFETPLVCHPHSLLVYPALPEDLQRRWDDLEQSLYEELITKQGYKKRLREIFEEATFFKSTRERQSDQNNKNLQHPEFESLEKCNKEYQCLSKDVQKLKDLLTQHGVAYETVLIGNSEDERTIPKAVTETPALTTAPQIERRQHGDAGLRNDSL</sequence>
<name>A0AA97LB48_EUBMA</name>
<evidence type="ECO:0000256" key="1">
    <source>
        <dbReference type="ARBA" id="ARBA00022729"/>
    </source>
</evidence>